<dbReference type="PROSITE" id="PS50817">
    <property type="entry name" value="INTEIN_N_TER"/>
    <property type="match status" value="1"/>
</dbReference>
<protein>
    <submittedName>
        <fullName evidence="1">Uncharacterized protein</fullName>
    </submittedName>
</protein>
<organism evidence="1">
    <name type="scientific">viral metagenome</name>
    <dbReference type="NCBI Taxonomy" id="1070528"/>
    <lineage>
        <taxon>unclassified sequences</taxon>
        <taxon>metagenomes</taxon>
        <taxon>organismal metagenomes</taxon>
    </lineage>
</organism>
<accession>A0A6C0ADL0</accession>
<dbReference type="GO" id="GO:0016539">
    <property type="term" value="P:intein-mediated protein splicing"/>
    <property type="evidence" value="ECO:0007669"/>
    <property type="project" value="InterPro"/>
</dbReference>
<dbReference type="EMBL" id="MN740593">
    <property type="protein sequence ID" value="QHS77752.1"/>
    <property type="molecule type" value="Genomic_DNA"/>
</dbReference>
<proteinExistence type="predicted"/>
<dbReference type="InterPro" id="IPR036844">
    <property type="entry name" value="Hint_dom_sf"/>
</dbReference>
<dbReference type="AlphaFoldDB" id="A0A6C0ADL0"/>
<sequence>MSFYNFSGTYIVQIGGYNANANLVFTVDNNNLVTALSGSIEYYINLNLFYTDTNPQLLPPGSFENNDNILNSTDNIPYFSTNGLSLLSTFGFNVNYNFRNISGIDNSYNSFGLENYPFTSESLFLPCLLSNTNILTKNGYIKIDSLKNEDIILSENKEFKIKNIFNTDIKLIDKYMPFLLPKDFLNSKEDLYLSQGHAIKVEDKFFLPEHLGLKRLSIEEFIKLNENKYYHIELYCEENENRRTNTLDANGVTVESYSSQEIPW</sequence>
<dbReference type="SUPFAM" id="SSF51294">
    <property type="entry name" value="Hedgehog/intein (Hint) domain"/>
    <property type="match status" value="1"/>
</dbReference>
<name>A0A6C0ADL0_9ZZZZ</name>
<dbReference type="InterPro" id="IPR006141">
    <property type="entry name" value="Intein_N"/>
</dbReference>
<reference evidence="1" key="1">
    <citation type="journal article" date="2020" name="Nature">
        <title>Giant virus diversity and host interactions through global metagenomics.</title>
        <authorList>
            <person name="Schulz F."/>
            <person name="Roux S."/>
            <person name="Paez-Espino D."/>
            <person name="Jungbluth S."/>
            <person name="Walsh D.A."/>
            <person name="Denef V.J."/>
            <person name="McMahon K.D."/>
            <person name="Konstantinidis K.T."/>
            <person name="Eloe-Fadrosh E.A."/>
            <person name="Kyrpides N.C."/>
            <person name="Woyke T."/>
        </authorList>
    </citation>
    <scope>NUCLEOTIDE SEQUENCE</scope>
    <source>
        <strain evidence="1">GVMAG-S-1021933-23</strain>
    </source>
</reference>
<evidence type="ECO:0000313" key="1">
    <source>
        <dbReference type="EMBL" id="QHS77752.1"/>
    </source>
</evidence>